<dbReference type="PANTHER" id="PTHR43401:SF3">
    <property type="entry name" value="L-GALACTONATE-5-DEHYDROGENASE"/>
    <property type="match status" value="1"/>
</dbReference>
<name>A0A7C9BC49_9BACT</name>
<sequence length="347" mass="37878">MKTLTLHQPGHFEFADVPFDPTLANGHALVRVVCIGICGTDLHAYRGNQPFFTYPRVLGHELAVEVLALQGDPYGLKVGDFCAVEPYLDCGECQACRRGLTNCCEKLRVLGVHTDGGMVEYLKIPTGKLHPSNRLKKEQLALVETLAIGGHAVERAELKPDDLVLVVGAGPIGLSVVEFVKRSGATLVVADRDENRLRFCREKMGVGHTLLAADDSTQALRDMLQGDLPTVVFDATGNPNSMMKCFDYCAHGGKLVFVGLFQGDVSFHDPTFHRKELTLLASRNATSHTFRTIINAIENGRMDTTPWITHRVVFDALPDCFPTLLKPESGVIKAIVEMPVLSGSVAE</sequence>
<dbReference type="InterPro" id="IPR036291">
    <property type="entry name" value="NAD(P)-bd_dom_sf"/>
</dbReference>
<dbReference type="EMBL" id="WHLY01000002">
    <property type="protein sequence ID" value="MPR35302.1"/>
    <property type="molecule type" value="Genomic_DNA"/>
</dbReference>
<dbReference type="Pfam" id="PF08240">
    <property type="entry name" value="ADH_N"/>
    <property type="match status" value="1"/>
</dbReference>
<evidence type="ECO:0000313" key="5">
    <source>
        <dbReference type="Proteomes" id="UP000479293"/>
    </source>
</evidence>
<evidence type="ECO:0000313" key="4">
    <source>
        <dbReference type="EMBL" id="MPR35302.1"/>
    </source>
</evidence>
<dbReference type="SUPFAM" id="SSF50129">
    <property type="entry name" value="GroES-like"/>
    <property type="match status" value="1"/>
</dbReference>
<dbReference type="GO" id="GO:0016491">
    <property type="term" value="F:oxidoreductase activity"/>
    <property type="evidence" value="ECO:0007669"/>
    <property type="project" value="UniProtKB-KW"/>
</dbReference>
<dbReference type="Gene3D" id="3.90.180.10">
    <property type="entry name" value="Medium-chain alcohol dehydrogenases, catalytic domain"/>
    <property type="match status" value="1"/>
</dbReference>
<dbReference type="Pfam" id="PF00107">
    <property type="entry name" value="ADH_zinc_N"/>
    <property type="match status" value="1"/>
</dbReference>
<dbReference type="CDD" id="cd08261">
    <property type="entry name" value="Zn_ADH7"/>
    <property type="match status" value="1"/>
</dbReference>
<dbReference type="InterPro" id="IPR011032">
    <property type="entry name" value="GroES-like_sf"/>
</dbReference>
<dbReference type="InterPro" id="IPR050129">
    <property type="entry name" value="Zn_alcohol_dh"/>
</dbReference>
<proteinExistence type="predicted"/>
<reference evidence="4 5" key="1">
    <citation type="submission" date="2019-10" db="EMBL/GenBank/DDBJ databases">
        <title>Draft Genome Sequence of Cytophagaceae sp. SJW1-29.</title>
        <authorList>
            <person name="Choi A."/>
        </authorList>
    </citation>
    <scope>NUCLEOTIDE SEQUENCE [LARGE SCALE GENOMIC DNA]</scope>
    <source>
        <strain evidence="4 5">SJW1-29</strain>
    </source>
</reference>
<feature type="domain" description="Alcohol dehydrogenase-like C-terminal" evidence="2">
    <location>
        <begin position="171"/>
        <end position="298"/>
    </location>
</feature>
<keyword evidence="1" id="KW-0560">Oxidoreductase</keyword>
<dbReference type="RefSeq" id="WP_152762234.1">
    <property type="nucleotide sequence ID" value="NZ_WHLY01000002.1"/>
</dbReference>
<organism evidence="4 5">
    <name type="scientific">Salmonirosea aquatica</name>
    <dbReference type="NCBI Taxonomy" id="2654236"/>
    <lineage>
        <taxon>Bacteria</taxon>
        <taxon>Pseudomonadati</taxon>
        <taxon>Bacteroidota</taxon>
        <taxon>Cytophagia</taxon>
        <taxon>Cytophagales</taxon>
        <taxon>Spirosomataceae</taxon>
        <taxon>Salmonirosea</taxon>
    </lineage>
</organism>
<dbReference type="Proteomes" id="UP000479293">
    <property type="component" value="Unassembled WGS sequence"/>
</dbReference>
<dbReference type="AlphaFoldDB" id="A0A7C9BC49"/>
<comment type="caution">
    <text evidence="4">The sequence shown here is derived from an EMBL/GenBank/DDBJ whole genome shotgun (WGS) entry which is preliminary data.</text>
</comment>
<dbReference type="InterPro" id="IPR013149">
    <property type="entry name" value="ADH-like_C"/>
</dbReference>
<gene>
    <name evidence="4" type="ORF">GBK04_18585</name>
</gene>
<feature type="domain" description="Alcohol dehydrogenase-like N-terminal" evidence="3">
    <location>
        <begin position="25"/>
        <end position="131"/>
    </location>
</feature>
<accession>A0A7C9BC49</accession>
<dbReference type="Gene3D" id="3.40.50.720">
    <property type="entry name" value="NAD(P)-binding Rossmann-like Domain"/>
    <property type="match status" value="1"/>
</dbReference>
<evidence type="ECO:0000259" key="3">
    <source>
        <dbReference type="Pfam" id="PF08240"/>
    </source>
</evidence>
<keyword evidence="5" id="KW-1185">Reference proteome</keyword>
<protein>
    <submittedName>
        <fullName evidence="4">Alcohol dehydrogenase catalytic domain-containing protein</fullName>
    </submittedName>
</protein>
<evidence type="ECO:0000256" key="1">
    <source>
        <dbReference type="ARBA" id="ARBA00023002"/>
    </source>
</evidence>
<dbReference type="PANTHER" id="PTHR43401">
    <property type="entry name" value="L-THREONINE 3-DEHYDROGENASE"/>
    <property type="match status" value="1"/>
</dbReference>
<dbReference type="InterPro" id="IPR013154">
    <property type="entry name" value="ADH-like_N"/>
</dbReference>
<evidence type="ECO:0000259" key="2">
    <source>
        <dbReference type="Pfam" id="PF00107"/>
    </source>
</evidence>
<dbReference type="SUPFAM" id="SSF51735">
    <property type="entry name" value="NAD(P)-binding Rossmann-fold domains"/>
    <property type="match status" value="1"/>
</dbReference>